<evidence type="ECO:0000313" key="2">
    <source>
        <dbReference type="Proteomes" id="UP000663859"/>
    </source>
</evidence>
<sequence>MQSSQKETHGTQGKGINHRLLGLGNVLGVVLKGRMGVGDFVDQFREWERCVRMRKTAPSRTA</sequence>
<comment type="caution">
    <text evidence="1">The sequence shown here is derived from an EMBL/GenBank/DDBJ whole genome shotgun (WGS) entry which is preliminary data.</text>
</comment>
<name>A0A8J2BII5_9BACT</name>
<dbReference type="AlphaFoldDB" id="A0A8J2BII5"/>
<gene>
    <name evidence="1" type="ORF">MPNT_150034</name>
</gene>
<reference evidence="1" key="1">
    <citation type="submission" date="2021-02" db="EMBL/GenBank/DDBJ databases">
        <authorList>
            <person name="Cremers G."/>
            <person name="Picone N."/>
        </authorList>
    </citation>
    <scope>NUCLEOTIDE SEQUENCE</scope>
    <source>
        <strain evidence="1">PQ17</strain>
    </source>
</reference>
<protein>
    <submittedName>
        <fullName evidence="1">Uncharacterized protein</fullName>
    </submittedName>
</protein>
<evidence type="ECO:0000313" key="1">
    <source>
        <dbReference type="EMBL" id="CAF0693970.1"/>
    </source>
</evidence>
<keyword evidence="2" id="KW-1185">Reference proteome</keyword>
<accession>A0A8J2BII5</accession>
<dbReference type="EMBL" id="CAJNOB010000007">
    <property type="protein sequence ID" value="CAF0693970.1"/>
    <property type="molecule type" value="Genomic_DNA"/>
</dbReference>
<dbReference type="Proteomes" id="UP000663859">
    <property type="component" value="Unassembled WGS sequence"/>
</dbReference>
<organism evidence="1 2">
    <name type="scientific">Candidatus Methylacidithermus pantelleriae</name>
    <dbReference type="NCBI Taxonomy" id="2744239"/>
    <lineage>
        <taxon>Bacteria</taxon>
        <taxon>Pseudomonadati</taxon>
        <taxon>Verrucomicrobiota</taxon>
        <taxon>Methylacidiphilae</taxon>
        <taxon>Methylacidiphilales</taxon>
        <taxon>Methylacidiphilaceae</taxon>
        <taxon>Candidatus Methylacidithermus</taxon>
    </lineage>
</organism>
<proteinExistence type="predicted"/>